<dbReference type="PROSITE" id="PS50071">
    <property type="entry name" value="HOMEOBOX_2"/>
    <property type="match status" value="1"/>
</dbReference>
<keyword evidence="5 6" id="KW-0539">Nucleus</keyword>
<dbReference type="AlphaFoldDB" id="A0A8B7XF55"/>
<dbReference type="GO" id="GO:0000981">
    <property type="term" value="F:DNA-binding transcription factor activity, RNA polymerase II-specific"/>
    <property type="evidence" value="ECO:0007669"/>
    <property type="project" value="InterPro"/>
</dbReference>
<evidence type="ECO:0000313" key="12">
    <source>
        <dbReference type="RefSeq" id="XP_022079383.1"/>
    </source>
</evidence>
<evidence type="ECO:0000256" key="7">
    <source>
        <dbReference type="RuleBase" id="RU000682"/>
    </source>
</evidence>
<evidence type="ECO:0000256" key="5">
    <source>
        <dbReference type="ARBA" id="ARBA00023242"/>
    </source>
</evidence>
<evidence type="ECO:0000259" key="10">
    <source>
        <dbReference type="PROSITE" id="PS50071"/>
    </source>
</evidence>
<feature type="signal peptide" evidence="9">
    <location>
        <begin position="1"/>
        <end position="22"/>
    </location>
</feature>
<evidence type="ECO:0000256" key="1">
    <source>
        <dbReference type="ARBA" id="ARBA00004123"/>
    </source>
</evidence>
<dbReference type="PROSITE" id="PS00027">
    <property type="entry name" value="HOMEOBOX_1"/>
    <property type="match status" value="1"/>
</dbReference>
<feature type="DNA-binding region" description="Homeobox" evidence="6">
    <location>
        <begin position="227"/>
        <end position="286"/>
    </location>
</feature>
<dbReference type="KEGG" id="aplc:110973135"/>
<feature type="domain" description="Homeobox" evidence="10">
    <location>
        <begin position="225"/>
        <end position="285"/>
    </location>
</feature>
<feature type="chain" id="PRO_5034034099" evidence="9">
    <location>
        <begin position="23"/>
        <end position="313"/>
    </location>
</feature>
<dbReference type="Gene3D" id="1.10.10.60">
    <property type="entry name" value="Homeodomain-like"/>
    <property type="match status" value="1"/>
</dbReference>
<dbReference type="GeneID" id="110973135"/>
<dbReference type="InterPro" id="IPR020479">
    <property type="entry name" value="HD_metazoa"/>
</dbReference>
<dbReference type="InterPro" id="IPR001356">
    <property type="entry name" value="HD"/>
</dbReference>
<evidence type="ECO:0000256" key="8">
    <source>
        <dbReference type="SAM" id="MobiDB-lite"/>
    </source>
</evidence>
<feature type="region of interest" description="Disordered" evidence="8">
    <location>
        <begin position="286"/>
        <end position="313"/>
    </location>
</feature>
<reference evidence="12" key="1">
    <citation type="submission" date="2025-08" db="UniProtKB">
        <authorList>
            <consortium name="RefSeq"/>
        </authorList>
    </citation>
    <scope>IDENTIFICATION</scope>
</reference>
<comment type="similarity">
    <text evidence="2">Belongs to the Abd-B homeobox family.</text>
</comment>
<organism evidence="11 12">
    <name type="scientific">Acanthaster planci</name>
    <name type="common">Crown-of-thorns starfish</name>
    <dbReference type="NCBI Taxonomy" id="133434"/>
    <lineage>
        <taxon>Eukaryota</taxon>
        <taxon>Metazoa</taxon>
        <taxon>Echinodermata</taxon>
        <taxon>Eleutherozoa</taxon>
        <taxon>Asterozoa</taxon>
        <taxon>Asteroidea</taxon>
        <taxon>Valvatacea</taxon>
        <taxon>Valvatida</taxon>
        <taxon>Acanthasteridae</taxon>
        <taxon>Acanthaster</taxon>
    </lineage>
</organism>
<dbReference type="InterPro" id="IPR046333">
    <property type="entry name" value="HXA10/ABDB-like"/>
</dbReference>
<dbReference type="RefSeq" id="XP_022079383.1">
    <property type="nucleotide sequence ID" value="XM_022223691.1"/>
</dbReference>
<keyword evidence="3 6" id="KW-0238">DNA-binding</keyword>
<keyword evidence="9" id="KW-0732">Signal</keyword>
<protein>
    <submittedName>
        <fullName evidence="12">Homeobox protein Hox-B7-A-like isoform X1</fullName>
    </submittedName>
</protein>
<evidence type="ECO:0000256" key="4">
    <source>
        <dbReference type="ARBA" id="ARBA00023155"/>
    </source>
</evidence>
<dbReference type="GO" id="GO:0005634">
    <property type="term" value="C:nucleus"/>
    <property type="evidence" value="ECO:0007669"/>
    <property type="project" value="UniProtKB-SubCell"/>
</dbReference>
<dbReference type="OrthoDB" id="6159439at2759"/>
<dbReference type="GO" id="GO:0000978">
    <property type="term" value="F:RNA polymerase II cis-regulatory region sequence-specific DNA binding"/>
    <property type="evidence" value="ECO:0007669"/>
    <property type="project" value="TreeGrafter"/>
</dbReference>
<dbReference type="SUPFAM" id="SSF46689">
    <property type="entry name" value="Homeodomain-like"/>
    <property type="match status" value="1"/>
</dbReference>
<evidence type="ECO:0000256" key="9">
    <source>
        <dbReference type="SAM" id="SignalP"/>
    </source>
</evidence>
<gene>
    <name evidence="12" type="primary">LOC110973135</name>
</gene>
<keyword evidence="4 6" id="KW-0371">Homeobox</keyword>
<comment type="subcellular location">
    <subcellularLocation>
        <location evidence="1 6 7">Nucleus</location>
    </subcellularLocation>
</comment>
<evidence type="ECO:0000256" key="6">
    <source>
        <dbReference type="PROSITE-ProRule" id="PRU00108"/>
    </source>
</evidence>
<dbReference type="Proteomes" id="UP000694845">
    <property type="component" value="Unplaced"/>
</dbReference>
<name>A0A8B7XF55_ACAPL</name>
<dbReference type="PRINTS" id="PR00024">
    <property type="entry name" value="HOMEOBOX"/>
</dbReference>
<dbReference type="InterPro" id="IPR017970">
    <property type="entry name" value="Homeobox_CS"/>
</dbReference>
<evidence type="ECO:0000313" key="11">
    <source>
        <dbReference type="Proteomes" id="UP000694845"/>
    </source>
</evidence>
<dbReference type="Pfam" id="PF00046">
    <property type="entry name" value="Homeodomain"/>
    <property type="match status" value="1"/>
</dbReference>
<dbReference type="PANTHER" id="PTHR45874:SF4">
    <property type="entry name" value="HOMEOBOX PROTEIN ABDOMINAL-B"/>
    <property type="match status" value="1"/>
</dbReference>
<sequence>MSCFECLCLLTFVFCYDNDVAANHDNATSGENRRKTDILNAVLATRMQWNADTWSATTTAETAPGTTSPIFPSRASGLGSVYNKCGVGESGTGTTHQPVPLTCRYPYYSNNLDPGASSSTLASISPYGDDFSVWNSFDFSSATGSQRYHSPFASPAAPTPLNQAAAAAAAAVSTHQLQHSRESYLSATSVASGYSSVGHRASSYPFSVSGSSNHASAWVSSVTSTPRRTKRRPYSKLQIIELEKEFQDNMYLTRDRRTRLAEVLNLTERQVKIWYQNRRMKMKKMTEREKQEQQQIEREKMTLGSKYFANHHH</sequence>
<accession>A0A8B7XF55</accession>
<evidence type="ECO:0000256" key="3">
    <source>
        <dbReference type="ARBA" id="ARBA00023125"/>
    </source>
</evidence>
<proteinExistence type="inferred from homology"/>
<dbReference type="CDD" id="cd00086">
    <property type="entry name" value="homeodomain"/>
    <property type="match status" value="1"/>
</dbReference>
<keyword evidence="11" id="KW-1185">Reference proteome</keyword>
<dbReference type="PANTHER" id="PTHR45874">
    <property type="entry name" value="HOMEOBOX PROTEIN ABDOMINAL-B"/>
    <property type="match status" value="1"/>
</dbReference>
<dbReference type="InterPro" id="IPR009057">
    <property type="entry name" value="Homeodomain-like_sf"/>
</dbReference>
<feature type="compositionally biased region" description="Basic and acidic residues" evidence="8">
    <location>
        <begin position="286"/>
        <end position="301"/>
    </location>
</feature>
<dbReference type="SMART" id="SM00389">
    <property type="entry name" value="HOX"/>
    <property type="match status" value="1"/>
</dbReference>
<evidence type="ECO:0000256" key="2">
    <source>
        <dbReference type="ARBA" id="ARBA00006317"/>
    </source>
</evidence>